<protein>
    <submittedName>
        <fullName evidence="1">Uncharacterized protein</fullName>
    </submittedName>
</protein>
<evidence type="ECO:0000313" key="1">
    <source>
        <dbReference type="EMBL" id="EBR8432254.1"/>
    </source>
</evidence>
<dbReference type="EMBL" id="AAGTPA010000003">
    <property type="protein sequence ID" value="EBR8432254.1"/>
    <property type="molecule type" value="Genomic_DNA"/>
</dbReference>
<dbReference type="Pfam" id="PF17426">
    <property type="entry name" value="Putative_G5P"/>
    <property type="match status" value="1"/>
</dbReference>
<sequence length="108" mass="11978">MNTGIFCRGVMLGAISEEKTYDGKARTNFSLGVQTTSRNEFGVEENKTHKYKIGSERNDAKTLNYFNSLKGKLVEVTFETRSGILENGNKWSGLYVTGAVEFKPEGKG</sequence>
<dbReference type="InterPro" id="IPR035411">
    <property type="entry name" value="Putative_G5P"/>
</dbReference>
<gene>
    <name evidence="1" type="ORF">DOI44_04205</name>
</gene>
<proteinExistence type="predicted"/>
<dbReference type="Proteomes" id="UP000839597">
    <property type="component" value="Unassembled WGS sequence"/>
</dbReference>
<organism evidence="1">
    <name type="scientific">Salmonella enterica subsp. enterica serovar Panama</name>
    <dbReference type="NCBI Taxonomy" id="29472"/>
    <lineage>
        <taxon>Bacteria</taxon>
        <taxon>Pseudomonadati</taxon>
        <taxon>Pseudomonadota</taxon>
        <taxon>Gammaproteobacteria</taxon>
        <taxon>Enterobacterales</taxon>
        <taxon>Enterobacteriaceae</taxon>
        <taxon>Salmonella</taxon>
    </lineage>
</organism>
<dbReference type="AlphaFoldDB" id="A0A5U8J3W3"/>
<name>A0A5U8J3W3_SALET</name>
<comment type="caution">
    <text evidence="1">The sequence shown here is derived from an EMBL/GenBank/DDBJ whole genome shotgun (WGS) entry which is preliminary data.</text>
</comment>
<accession>A0A5U8J3W3</accession>
<reference evidence="1" key="1">
    <citation type="submission" date="2018-06" db="EMBL/GenBank/DDBJ databases">
        <authorList>
            <person name="Ashton P.M."/>
            <person name="Dallman T."/>
            <person name="Nair S."/>
            <person name="De Pinna E."/>
            <person name="Peters T."/>
            <person name="Grant K."/>
        </authorList>
    </citation>
    <scope>NUCLEOTIDE SEQUENCE [LARGE SCALE GENOMIC DNA]</scope>
    <source>
        <strain evidence="1">449454</strain>
    </source>
</reference>